<comment type="caution">
    <text evidence="1">The sequence shown here is derived from an EMBL/GenBank/DDBJ whole genome shotgun (WGS) entry which is preliminary data.</text>
</comment>
<protein>
    <submittedName>
        <fullName evidence="1">Uncharacterized protein</fullName>
    </submittedName>
</protein>
<proteinExistence type="predicted"/>
<dbReference type="EMBL" id="VIGB01000003">
    <property type="protein sequence ID" value="TQF01499.1"/>
    <property type="molecule type" value="Genomic_DNA"/>
</dbReference>
<evidence type="ECO:0000313" key="1">
    <source>
        <dbReference type="EMBL" id="TQF01499.1"/>
    </source>
</evidence>
<dbReference type="Proteomes" id="UP000319103">
    <property type="component" value="Unassembled WGS sequence"/>
</dbReference>
<sequence>MATKQARALDAVVAAGRARFRTLPERVRFEDMTEMKDVSASGGPDMYDPERQWAFYSCLALDLGL</sequence>
<dbReference type="RefSeq" id="WP_141632229.1">
    <property type="nucleotide sequence ID" value="NZ_VIGB01000003.1"/>
</dbReference>
<evidence type="ECO:0000313" key="2">
    <source>
        <dbReference type="Proteomes" id="UP000319103"/>
    </source>
</evidence>
<dbReference type="AlphaFoldDB" id="A0A540VXL0"/>
<keyword evidence="2" id="KW-1185">Reference proteome</keyword>
<reference evidence="1 2" key="1">
    <citation type="submission" date="2019-06" db="EMBL/GenBank/DDBJ databases">
        <title>Description of Kitasatospora acidophila sp. nov. isolated from pine grove soil, and reclassification of Streptomyces novaecaesareae to Kitasatospora novaeceasareae comb. nov.</title>
        <authorList>
            <person name="Kim M.J."/>
        </authorList>
    </citation>
    <scope>NUCLEOTIDE SEQUENCE [LARGE SCALE GENOMIC DNA]</scope>
    <source>
        <strain evidence="1 2">MMS16-CNU292</strain>
    </source>
</reference>
<gene>
    <name evidence="1" type="ORF">E6W39_03620</name>
</gene>
<dbReference type="OrthoDB" id="3638127at2"/>
<organism evidence="1 2">
    <name type="scientific">Kitasatospora acidiphila</name>
    <dbReference type="NCBI Taxonomy" id="2567942"/>
    <lineage>
        <taxon>Bacteria</taxon>
        <taxon>Bacillati</taxon>
        <taxon>Actinomycetota</taxon>
        <taxon>Actinomycetes</taxon>
        <taxon>Kitasatosporales</taxon>
        <taxon>Streptomycetaceae</taxon>
        <taxon>Kitasatospora</taxon>
    </lineage>
</organism>
<accession>A0A540VXL0</accession>
<name>A0A540VXL0_9ACTN</name>